<name>A0A1H5XP82_9GAMM</name>
<protein>
    <submittedName>
        <fullName evidence="1">Uncharacterized protein</fullName>
    </submittedName>
</protein>
<evidence type="ECO:0000313" key="1">
    <source>
        <dbReference type="EMBL" id="SEG13534.1"/>
    </source>
</evidence>
<keyword evidence="2" id="KW-1185">Reference proteome</keyword>
<sequence>MLSKDLCERIWHCHREIDAGLALLVEVEKIAAENIKRRQQGDAEQGITDKFGRDQHLQLGVPTSDNSHRLYSVSFELAMPVIRAHISNKKAELTELNEVAKLEMSV</sequence>
<organism evidence="1 2">
    <name type="scientific">Marinobacterium lutimaris</name>
    <dbReference type="NCBI Taxonomy" id="568106"/>
    <lineage>
        <taxon>Bacteria</taxon>
        <taxon>Pseudomonadati</taxon>
        <taxon>Pseudomonadota</taxon>
        <taxon>Gammaproteobacteria</taxon>
        <taxon>Oceanospirillales</taxon>
        <taxon>Oceanospirillaceae</taxon>
        <taxon>Marinobacterium</taxon>
    </lineage>
</organism>
<dbReference type="RefSeq" id="WP_104002361.1">
    <property type="nucleotide sequence ID" value="NZ_FNVQ01000001.1"/>
</dbReference>
<gene>
    <name evidence="1" type="ORF">SAMN05444390_1011454</name>
</gene>
<dbReference type="Proteomes" id="UP000236745">
    <property type="component" value="Unassembled WGS sequence"/>
</dbReference>
<dbReference type="EMBL" id="FNVQ01000001">
    <property type="protein sequence ID" value="SEG13534.1"/>
    <property type="molecule type" value="Genomic_DNA"/>
</dbReference>
<proteinExistence type="predicted"/>
<accession>A0A1H5XP82</accession>
<evidence type="ECO:0000313" key="2">
    <source>
        <dbReference type="Proteomes" id="UP000236745"/>
    </source>
</evidence>
<reference evidence="1 2" key="1">
    <citation type="submission" date="2016-10" db="EMBL/GenBank/DDBJ databases">
        <authorList>
            <person name="de Groot N.N."/>
        </authorList>
    </citation>
    <scope>NUCLEOTIDE SEQUENCE [LARGE SCALE GENOMIC DNA]</scope>
    <source>
        <strain evidence="1 2">DSM 22012</strain>
    </source>
</reference>
<dbReference type="AlphaFoldDB" id="A0A1H5XP82"/>